<comment type="function">
    <text evidence="9">Confers DNA tethering and processivity to DNA polymerases and other proteins. Acts as a clamp, forming a ring around DNA (a reaction catalyzed by the clamp-loading complex) which diffuses in an ATP-independent manner freely and bidirectionally along dsDNA. Initially characterized for its ability to contact the catalytic subunit of DNA polymerase III (Pol III), a complex, multichain enzyme responsible for most of the replicative synthesis in bacteria; Pol III exhibits 3'-5' exonuclease proofreading activity. The beta chain is required for initiation of replication as well as for processivity of DNA replication.</text>
</comment>
<dbReference type="Pfam" id="PF02768">
    <property type="entry name" value="DNA_pol3_beta_3"/>
    <property type="match status" value="1"/>
</dbReference>
<comment type="subcellular location">
    <subcellularLocation>
        <location evidence="1 9">Cytoplasm</location>
    </subcellularLocation>
</comment>
<evidence type="ECO:0000256" key="8">
    <source>
        <dbReference type="ARBA" id="ARBA00023125"/>
    </source>
</evidence>
<evidence type="ECO:0000256" key="4">
    <source>
        <dbReference type="ARBA" id="ARBA00022679"/>
    </source>
</evidence>
<dbReference type="InterPro" id="IPR046938">
    <property type="entry name" value="DNA_clamp_sf"/>
</dbReference>
<dbReference type="Pfam" id="PF02767">
    <property type="entry name" value="DNA_pol3_beta_2"/>
    <property type="match status" value="1"/>
</dbReference>
<dbReference type="GO" id="GO:0006271">
    <property type="term" value="P:DNA strand elongation involved in DNA replication"/>
    <property type="evidence" value="ECO:0007669"/>
    <property type="project" value="TreeGrafter"/>
</dbReference>
<dbReference type="InterPro" id="IPR022635">
    <property type="entry name" value="DNA_polIII_beta_C"/>
</dbReference>
<evidence type="ECO:0000256" key="6">
    <source>
        <dbReference type="ARBA" id="ARBA00022705"/>
    </source>
</evidence>
<dbReference type="GO" id="GO:0009360">
    <property type="term" value="C:DNA polymerase III complex"/>
    <property type="evidence" value="ECO:0007669"/>
    <property type="project" value="InterPro"/>
</dbReference>
<dbReference type="STRING" id="1802270.A3C07_00570"/>
<evidence type="ECO:0000313" key="13">
    <source>
        <dbReference type="EMBL" id="OGZ98813.1"/>
    </source>
</evidence>
<dbReference type="GO" id="GO:0008408">
    <property type="term" value="F:3'-5' exonuclease activity"/>
    <property type="evidence" value="ECO:0007669"/>
    <property type="project" value="InterPro"/>
</dbReference>
<dbReference type="InterPro" id="IPR001001">
    <property type="entry name" value="DNA_polIII_beta"/>
</dbReference>
<protein>
    <recommendedName>
        <fullName evidence="9">Beta sliding clamp</fullName>
    </recommendedName>
</protein>
<evidence type="ECO:0000256" key="5">
    <source>
        <dbReference type="ARBA" id="ARBA00022695"/>
    </source>
</evidence>
<dbReference type="EMBL" id="MHQI01000055">
    <property type="protein sequence ID" value="OGZ98813.1"/>
    <property type="molecule type" value="Genomic_DNA"/>
</dbReference>
<keyword evidence="8" id="KW-0238">DNA-binding</keyword>
<dbReference type="GO" id="GO:0003677">
    <property type="term" value="F:DNA binding"/>
    <property type="evidence" value="ECO:0007669"/>
    <property type="project" value="UniProtKB-UniRule"/>
</dbReference>
<keyword evidence="5 9" id="KW-0548">Nucleotidyltransferase</keyword>
<dbReference type="Pfam" id="PF00712">
    <property type="entry name" value="DNA_pol3_beta"/>
    <property type="match status" value="1"/>
</dbReference>
<dbReference type="GO" id="GO:0003887">
    <property type="term" value="F:DNA-directed DNA polymerase activity"/>
    <property type="evidence" value="ECO:0007669"/>
    <property type="project" value="UniProtKB-UniRule"/>
</dbReference>
<keyword evidence="4 9" id="KW-0808">Transferase</keyword>
<dbReference type="PIRSF" id="PIRSF000804">
    <property type="entry name" value="DNA_pol_III_b"/>
    <property type="match status" value="1"/>
</dbReference>
<evidence type="ECO:0000259" key="11">
    <source>
        <dbReference type="Pfam" id="PF02767"/>
    </source>
</evidence>
<dbReference type="SUPFAM" id="SSF55979">
    <property type="entry name" value="DNA clamp"/>
    <property type="match status" value="3"/>
</dbReference>
<evidence type="ECO:0000256" key="3">
    <source>
        <dbReference type="ARBA" id="ARBA00022490"/>
    </source>
</evidence>
<evidence type="ECO:0000259" key="12">
    <source>
        <dbReference type="Pfam" id="PF02768"/>
    </source>
</evidence>
<evidence type="ECO:0000256" key="9">
    <source>
        <dbReference type="PIRNR" id="PIRNR000804"/>
    </source>
</evidence>
<gene>
    <name evidence="13" type="ORF">A3C07_00570</name>
</gene>
<comment type="similarity">
    <text evidence="2 9">Belongs to the beta sliding clamp family.</text>
</comment>
<feature type="domain" description="DNA polymerase III beta sliding clamp C-terminal" evidence="12">
    <location>
        <begin position="248"/>
        <end position="365"/>
    </location>
</feature>
<dbReference type="Gene3D" id="3.10.150.10">
    <property type="entry name" value="DNA Polymerase III, subunit A, domain 2"/>
    <property type="match status" value="1"/>
</dbReference>
<dbReference type="NCBIfam" id="TIGR00663">
    <property type="entry name" value="dnan"/>
    <property type="match status" value="1"/>
</dbReference>
<evidence type="ECO:0000313" key="14">
    <source>
        <dbReference type="Proteomes" id="UP000179023"/>
    </source>
</evidence>
<keyword evidence="3 9" id="KW-0963">Cytoplasm</keyword>
<reference evidence="13 14" key="1">
    <citation type="journal article" date="2016" name="Nat. Commun.">
        <title>Thousands of microbial genomes shed light on interconnected biogeochemical processes in an aquifer system.</title>
        <authorList>
            <person name="Anantharaman K."/>
            <person name="Brown C.T."/>
            <person name="Hug L.A."/>
            <person name="Sharon I."/>
            <person name="Castelle C.J."/>
            <person name="Probst A.J."/>
            <person name="Thomas B.C."/>
            <person name="Singh A."/>
            <person name="Wilkins M.J."/>
            <person name="Karaoz U."/>
            <person name="Brodie E.L."/>
            <person name="Williams K.H."/>
            <person name="Hubbard S.S."/>
            <person name="Banfield J.F."/>
        </authorList>
    </citation>
    <scope>NUCLEOTIDE SEQUENCE [LARGE SCALE GENOMIC DNA]</scope>
</reference>
<dbReference type="PANTHER" id="PTHR30478:SF0">
    <property type="entry name" value="BETA SLIDING CLAMP"/>
    <property type="match status" value="1"/>
</dbReference>
<evidence type="ECO:0000256" key="7">
    <source>
        <dbReference type="ARBA" id="ARBA00022932"/>
    </source>
</evidence>
<dbReference type="CDD" id="cd00140">
    <property type="entry name" value="beta_clamp"/>
    <property type="match status" value="1"/>
</dbReference>
<proteinExistence type="inferred from homology"/>
<sequence length="367" mass="40530">MRFVCTKDALEKVLVVAERFTGKSVTLPILGNFLIEAEKNTLTVTATNLEYAIQSSIVGHVGREGKVSVPAKIITSLIQSTHDEKVDLEEKHGNLLVKTETRNIKINGVSPDDFPLLPKIKKSFSCSVDAALLSQGVGRVLPAVSISEFKPELNGILFHISSGHIRLAATDTFRLAESSWKLSKKRDRDESFSFITPHRVVQEVGRFLAGRELEVKIAIGENQILFETPGTAVFSRLIEGKFPEYSGIIPTTFETTSFLKRDHFVNAIRSSSIFSSKLQDVTVALSRDAVVLSTKNSEVGEYTTTLPAATTGKDVTVNFNYRYLLDGLGVLEDEEIFIGCNAEGAPVLLRNKSNEDFLYVLMPIRFT</sequence>
<comment type="caution">
    <text evidence="13">The sequence shown here is derived from an EMBL/GenBank/DDBJ whole genome shotgun (WGS) entry which is preliminary data.</text>
</comment>
<evidence type="ECO:0000256" key="1">
    <source>
        <dbReference type="ARBA" id="ARBA00004496"/>
    </source>
</evidence>
<dbReference type="PANTHER" id="PTHR30478">
    <property type="entry name" value="DNA POLYMERASE III SUBUNIT BETA"/>
    <property type="match status" value="1"/>
</dbReference>
<accession>A0A1G2KHS0</accession>
<dbReference type="InterPro" id="IPR022637">
    <property type="entry name" value="DNA_polIII_beta_cen"/>
</dbReference>
<evidence type="ECO:0000259" key="10">
    <source>
        <dbReference type="Pfam" id="PF00712"/>
    </source>
</evidence>
<feature type="domain" description="DNA polymerase III beta sliding clamp N-terminal" evidence="10">
    <location>
        <begin position="1"/>
        <end position="118"/>
    </location>
</feature>
<dbReference type="SMART" id="SM00480">
    <property type="entry name" value="POL3Bc"/>
    <property type="match status" value="1"/>
</dbReference>
<dbReference type="Proteomes" id="UP000179023">
    <property type="component" value="Unassembled WGS sequence"/>
</dbReference>
<comment type="subunit">
    <text evidence="9">Forms a ring-shaped head-to-tail homodimer around DNA.</text>
</comment>
<organism evidence="13 14">
    <name type="scientific">Candidatus Sungbacteria bacterium RIFCSPHIGHO2_02_FULL_47_11</name>
    <dbReference type="NCBI Taxonomy" id="1802270"/>
    <lineage>
        <taxon>Bacteria</taxon>
        <taxon>Candidatus Sungiibacteriota</taxon>
    </lineage>
</organism>
<dbReference type="AlphaFoldDB" id="A0A1G2KHS0"/>
<keyword evidence="6 9" id="KW-0235">DNA replication</keyword>
<dbReference type="InterPro" id="IPR022634">
    <property type="entry name" value="DNA_polIII_beta_N"/>
</dbReference>
<evidence type="ECO:0000256" key="2">
    <source>
        <dbReference type="ARBA" id="ARBA00010752"/>
    </source>
</evidence>
<dbReference type="GO" id="GO:0005737">
    <property type="term" value="C:cytoplasm"/>
    <property type="evidence" value="ECO:0007669"/>
    <property type="project" value="UniProtKB-SubCell"/>
</dbReference>
<dbReference type="Gene3D" id="3.70.10.10">
    <property type="match status" value="1"/>
</dbReference>
<name>A0A1G2KHS0_9BACT</name>
<keyword evidence="7 9" id="KW-0239">DNA-directed DNA polymerase</keyword>
<feature type="domain" description="DNA polymerase III beta sliding clamp central" evidence="11">
    <location>
        <begin position="129"/>
        <end position="244"/>
    </location>
</feature>